<dbReference type="AlphaFoldDB" id="A0A084W2R2"/>
<reference evidence="2" key="2">
    <citation type="submission" date="2020-05" db="UniProtKB">
        <authorList>
            <consortium name="EnsemblMetazoa"/>
        </authorList>
    </citation>
    <scope>IDENTIFICATION</scope>
</reference>
<reference evidence="1 3" key="1">
    <citation type="journal article" date="2014" name="BMC Genomics">
        <title>Genome sequence of Anopheles sinensis provides insight into genetics basis of mosquito competence for malaria parasites.</title>
        <authorList>
            <person name="Zhou D."/>
            <person name="Zhang D."/>
            <person name="Ding G."/>
            <person name="Shi L."/>
            <person name="Hou Q."/>
            <person name="Ye Y."/>
            <person name="Xu Y."/>
            <person name="Zhou H."/>
            <person name="Xiong C."/>
            <person name="Li S."/>
            <person name="Yu J."/>
            <person name="Hong S."/>
            <person name="Yu X."/>
            <person name="Zou P."/>
            <person name="Chen C."/>
            <person name="Chang X."/>
            <person name="Wang W."/>
            <person name="Lv Y."/>
            <person name="Sun Y."/>
            <person name="Ma L."/>
            <person name="Shen B."/>
            <person name="Zhu C."/>
        </authorList>
    </citation>
    <scope>NUCLEOTIDE SEQUENCE [LARGE SCALE GENOMIC DNA]</scope>
</reference>
<dbReference type="EMBL" id="ATLV01019680">
    <property type="status" value="NOT_ANNOTATED_CDS"/>
    <property type="molecule type" value="Genomic_DNA"/>
</dbReference>
<sequence length="76" mass="7362">MTLTMTLTVSGGSMAATVSNVSTEALAVSALAVSTLSVSTVSIESVLSTVSLHSVLSTVASSEASVAATSVLASQT</sequence>
<dbReference type="VEuPathDB" id="VectorBase:ASIC012382"/>
<organism evidence="1">
    <name type="scientific">Anopheles sinensis</name>
    <name type="common">Mosquito</name>
    <dbReference type="NCBI Taxonomy" id="74873"/>
    <lineage>
        <taxon>Eukaryota</taxon>
        <taxon>Metazoa</taxon>
        <taxon>Ecdysozoa</taxon>
        <taxon>Arthropoda</taxon>
        <taxon>Hexapoda</taxon>
        <taxon>Insecta</taxon>
        <taxon>Pterygota</taxon>
        <taxon>Neoptera</taxon>
        <taxon>Endopterygota</taxon>
        <taxon>Diptera</taxon>
        <taxon>Nematocera</taxon>
        <taxon>Culicoidea</taxon>
        <taxon>Culicidae</taxon>
        <taxon>Anophelinae</taxon>
        <taxon>Anopheles</taxon>
    </lineage>
</organism>
<dbReference type="EnsemblMetazoa" id="ASIC012382-RA">
    <property type="protein sequence ID" value="ASIC012382-PA"/>
    <property type="gene ID" value="ASIC012382"/>
</dbReference>
<protein>
    <submittedName>
        <fullName evidence="1 2">Uncharacterized protein</fullName>
    </submittedName>
</protein>
<keyword evidence="3" id="KW-1185">Reference proteome</keyword>
<dbReference type="Proteomes" id="UP000030765">
    <property type="component" value="Unassembled WGS sequence"/>
</dbReference>
<evidence type="ECO:0000313" key="1">
    <source>
        <dbReference type="EMBL" id="KFB44506.1"/>
    </source>
</evidence>
<accession>A0A084W2R2</accession>
<name>A0A084W2R2_ANOSI</name>
<proteinExistence type="predicted"/>
<dbReference type="EMBL" id="KE525277">
    <property type="protein sequence ID" value="KFB44506.1"/>
    <property type="molecule type" value="Genomic_DNA"/>
</dbReference>
<evidence type="ECO:0000313" key="2">
    <source>
        <dbReference type="EnsemblMetazoa" id="ASIC012382-PA"/>
    </source>
</evidence>
<evidence type="ECO:0000313" key="3">
    <source>
        <dbReference type="Proteomes" id="UP000030765"/>
    </source>
</evidence>
<gene>
    <name evidence="1" type="ORF">ZHAS_00012382</name>
</gene>